<dbReference type="PROSITE" id="PS00642">
    <property type="entry name" value="COMPLEX1_75K_2"/>
    <property type="match status" value="1"/>
</dbReference>
<keyword evidence="6" id="KW-0408">Iron</keyword>
<gene>
    <name evidence="12" type="ORF">OLEA9_A121403</name>
</gene>
<dbReference type="SMART" id="SM00929">
    <property type="entry name" value="NADH-G_4Fe-4S_3"/>
    <property type="match status" value="1"/>
</dbReference>
<dbReference type="PROSITE" id="PS51839">
    <property type="entry name" value="4FE4S_HC3"/>
    <property type="match status" value="1"/>
</dbReference>
<dbReference type="GO" id="GO:0042773">
    <property type="term" value="P:ATP synthesis coupled electron transport"/>
    <property type="evidence" value="ECO:0007669"/>
    <property type="project" value="InterPro"/>
</dbReference>
<dbReference type="InterPro" id="IPR000283">
    <property type="entry name" value="NADH_UbQ_OxRdtase_75kDa_su_CS"/>
</dbReference>
<name>A0A8S0R2V5_OLEEU</name>
<organism evidence="12 13">
    <name type="scientific">Olea europaea subsp. europaea</name>
    <dbReference type="NCBI Taxonomy" id="158383"/>
    <lineage>
        <taxon>Eukaryota</taxon>
        <taxon>Viridiplantae</taxon>
        <taxon>Streptophyta</taxon>
        <taxon>Embryophyta</taxon>
        <taxon>Tracheophyta</taxon>
        <taxon>Spermatophyta</taxon>
        <taxon>Magnoliopsida</taxon>
        <taxon>eudicotyledons</taxon>
        <taxon>Gunneridae</taxon>
        <taxon>Pentapetalae</taxon>
        <taxon>asterids</taxon>
        <taxon>lamiids</taxon>
        <taxon>Lamiales</taxon>
        <taxon>Oleaceae</taxon>
        <taxon>Oleeae</taxon>
        <taxon>Olea</taxon>
    </lineage>
</organism>
<evidence type="ECO:0000256" key="9">
    <source>
        <dbReference type="ARBA" id="ARBA00034078"/>
    </source>
</evidence>
<dbReference type="Gramene" id="OE9A121403T1">
    <property type="protein sequence ID" value="OE9A121403C1"/>
    <property type="gene ID" value="OE9A121403"/>
</dbReference>
<dbReference type="GO" id="GO:0008137">
    <property type="term" value="F:NADH dehydrogenase (ubiquinone) activity"/>
    <property type="evidence" value="ECO:0007669"/>
    <property type="project" value="InterPro"/>
</dbReference>
<dbReference type="OrthoDB" id="1651928at2759"/>
<evidence type="ECO:0000313" key="13">
    <source>
        <dbReference type="Proteomes" id="UP000594638"/>
    </source>
</evidence>
<dbReference type="Pfam" id="PF22117">
    <property type="entry name" value="Fer4_Nqo3"/>
    <property type="match status" value="1"/>
</dbReference>
<evidence type="ECO:0000256" key="3">
    <source>
        <dbReference type="ARBA" id="ARBA00022485"/>
    </source>
</evidence>
<evidence type="ECO:0000256" key="2">
    <source>
        <dbReference type="ARBA" id="ARBA00005404"/>
    </source>
</evidence>
<dbReference type="InterPro" id="IPR050123">
    <property type="entry name" value="Prok_molybdopt-oxidoreductase"/>
</dbReference>
<accession>A0A8S0R2V5</accession>
<reference evidence="12 13" key="1">
    <citation type="submission" date="2019-12" db="EMBL/GenBank/DDBJ databases">
        <authorList>
            <person name="Alioto T."/>
            <person name="Alioto T."/>
            <person name="Gomez Garrido J."/>
        </authorList>
    </citation>
    <scope>NUCLEOTIDE SEQUENCE [LARGE SCALE GENOMIC DNA]</scope>
</reference>
<evidence type="ECO:0000259" key="11">
    <source>
        <dbReference type="PROSITE" id="PS51839"/>
    </source>
</evidence>
<comment type="cofactor">
    <cofactor evidence="9">
        <name>[2Fe-2S] cluster</name>
        <dbReference type="ChEBI" id="CHEBI:190135"/>
    </cofactor>
</comment>
<dbReference type="SUPFAM" id="SSF53706">
    <property type="entry name" value="Formate dehydrogenase/DMSO reductase, domains 1-3"/>
    <property type="match status" value="1"/>
</dbReference>
<keyword evidence="8" id="KW-0520">NAD</keyword>
<evidence type="ECO:0000256" key="1">
    <source>
        <dbReference type="ARBA" id="ARBA00001966"/>
    </source>
</evidence>
<comment type="similarity">
    <text evidence="2">Belongs to the complex I 75 kDa subunit family.</text>
</comment>
<dbReference type="AlphaFoldDB" id="A0A8S0R2V5"/>
<evidence type="ECO:0000256" key="4">
    <source>
        <dbReference type="ARBA" id="ARBA00022723"/>
    </source>
</evidence>
<keyword evidence="3" id="KW-0004">4Fe-4S</keyword>
<dbReference type="Gene3D" id="3.10.20.740">
    <property type="match status" value="1"/>
</dbReference>
<comment type="cofactor">
    <cofactor evidence="1">
        <name>[4Fe-4S] cluster</name>
        <dbReference type="ChEBI" id="CHEBI:49883"/>
    </cofactor>
</comment>
<keyword evidence="7" id="KW-0411">Iron-sulfur</keyword>
<evidence type="ECO:0000259" key="10">
    <source>
        <dbReference type="PROSITE" id="PS51669"/>
    </source>
</evidence>
<dbReference type="GO" id="GO:0016491">
    <property type="term" value="F:oxidoreductase activity"/>
    <property type="evidence" value="ECO:0007669"/>
    <property type="project" value="InterPro"/>
</dbReference>
<sequence length="207" mass="23238">MKIKTDTPIAKKAREGVMEFLLMNHPLDCPICDQGGECDLQDQSMAFGSDRGRFTEMKRSVVDKNLGPLVKTIMTRCIQCTSKDMFIKQVCKVCNRVVGVQDLGMLRRGSGEEIGTYVEKLMTSELSGNVIDICPGTESIDITDAVGSNIRIDSRGPEVMRILPRLNEDVNEEWISDKTRFFYDGLKRQRLNDPVIHGADGRFKTLS</sequence>
<protein>
    <submittedName>
        <fullName evidence="12">NADH dehydrogenase [ubiquinone] iron-sulfur 1, mitochondrial</fullName>
    </submittedName>
</protein>
<dbReference type="Pfam" id="PF10588">
    <property type="entry name" value="NADH-G_4Fe-4S_3"/>
    <property type="match status" value="1"/>
</dbReference>
<dbReference type="Proteomes" id="UP000594638">
    <property type="component" value="Unassembled WGS sequence"/>
</dbReference>
<evidence type="ECO:0000256" key="5">
    <source>
        <dbReference type="ARBA" id="ARBA00022967"/>
    </source>
</evidence>
<dbReference type="InterPro" id="IPR019574">
    <property type="entry name" value="NADH_UbQ_OxRdtase_Gsu_4Fe4S-bd"/>
</dbReference>
<dbReference type="PROSITE" id="PS51669">
    <property type="entry name" value="4FE4S_MOW_BIS_MGD"/>
    <property type="match status" value="1"/>
</dbReference>
<comment type="caution">
    <text evidence="12">The sequence shown here is derived from an EMBL/GenBank/DDBJ whole genome shotgun (WGS) entry which is preliminary data.</text>
</comment>
<dbReference type="InterPro" id="IPR006963">
    <property type="entry name" value="Mopterin_OxRdtase_4Fe-4S_dom"/>
</dbReference>
<dbReference type="SUPFAM" id="SSF54862">
    <property type="entry name" value="4Fe-4S ferredoxins"/>
    <property type="match status" value="1"/>
</dbReference>
<dbReference type="PANTHER" id="PTHR43105">
    <property type="entry name" value="RESPIRATORY NITRATE REDUCTASE"/>
    <property type="match status" value="1"/>
</dbReference>
<dbReference type="PANTHER" id="PTHR43105:SF13">
    <property type="entry name" value="NADH-UBIQUINONE OXIDOREDUCTASE 75 KDA SUBUNIT, MITOCHONDRIAL"/>
    <property type="match status" value="1"/>
</dbReference>
<evidence type="ECO:0000313" key="12">
    <source>
        <dbReference type="EMBL" id="CAA2973411.1"/>
    </source>
</evidence>
<evidence type="ECO:0000256" key="8">
    <source>
        <dbReference type="ARBA" id="ARBA00023027"/>
    </source>
</evidence>
<dbReference type="Pfam" id="PF22151">
    <property type="entry name" value="Fer4_NDSU1"/>
    <property type="match status" value="1"/>
</dbReference>
<dbReference type="GO" id="GO:0016020">
    <property type="term" value="C:membrane"/>
    <property type="evidence" value="ECO:0007669"/>
    <property type="project" value="InterPro"/>
</dbReference>
<proteinExistence type="inferred from homology"/>
<evidence type="ECO:0000256" key="6">
    <source>
        <dbReference type="ARBA" id="ARBA00023004"/>
    </source>
</evidence>
<dbReference type="GO" id="GO:0046872">
    <property type="term" value="F:metal ion binding"/>
    <property type="evidence" value="ECO:0007669"/>
    <property type="project" value="UniProtKB-KW"/>
</dbReference>
<keyword evidence="4" id="KW-0479">Metal-binding</keyword>
<dbReference type="GO" id="GO:0051539">
    <property type="term" value="F:4 iron, 4 sulfur cluster binding"/>
    <property type="evidence" value="ECO:0007669"/>
    <property type="project" value="UniProtKB-KW"/>
</dbReference>
<keyword evidence="5" id="KW-1278">Translocase</keyword>
<dbReference type="FunFam" id="3.30.70.20:FF:000002">
    <property type="entry name" value="NADH-ubiquinone oxidoreductase 75 kDa subunit"/>
    <property type="match status" value="1"/>
</dbReference>
<evidence type="ECO:0000256" key="7">
    <source>
        <dbReference type="ARBA" id="ARBA00023014"/>
    </source>
</evidence>
<dbReference type="InterPro" id="IPR054351">
    <property type="entry name" value="NADH_UbQ_OxRdtase_ferredoxin"/>
</dbReference>
<dbReference type="EMBL" id="CACTIH010002103">
    <property type="protein sequence ID" value="CAA2973411.1"/>
    <property type="molecule type" value="Genomic_DNA"/>
</dbReference>
<feature type="domain" description="4Fe-4S Mo/W bis-MGD-type" evidence="10">
    <location>
        <begin position="134"/>
        <end position="190"/>
    </location>
</feature>
<keyword evidence="13" id="KW-1185">Reference proteome</keyword>
<feature type="domain" description="4Fe-4S His(Cys)3-ligated-type" evidence="11">
    <location>
        <begin position="9"/>
        <end position="48"/>
    </location>
</feature>